<dbReference type="Pfam" id="PF01016">
    <property type="entry name" value="Ribosomal_L27"/>
    <property type="match status" value="1"/>
</dbReference>
<dbReference type="Proteomes" id="UP000050790">
    <property type="component" value="Unassembled WGS sequence"/>
</dbReference>
<dbReference type="SUPFAM" id="SSF110324">
    <property type="entry name" value="Ribosomal L27 protein-like"/>
    <property type="match status" value="1"/>
</dbReference>
<dbReference type="WBParaSite" id="SMRG1_6770.1">
    <property type="protein sequence ID" value="SMRG1_6770.1"/>
    <property type="gene ID" value="SMRG1_6770"/>
</dbReference>
<dbReference type="GO" id="GO:0005840">
    <property type="term" value="C:ribosome"/>
    <property type="evidence" value="ECO:0007669"/>
    <property type="project" value="InterPro"/>
</dbReference>
<sequence length="202" mass="23284">MIEETIPDIIIFTVHQPISNNNIPALTDISNVPSFCKSYATQGHLCYWFHSTITHSQRKPSCYVFVQWKFITLSSTRQPFRCAGIKKKKNYDETPSRYRPSVLVKTLRGFQFNDGDYVYKGDILVRQLGMEIYPGESVKLDPETWNLVALSNGRFTISTEKLSPFPDSPLYDKVKDGEVIYKPFVHVIGDPIEPLYKLKRIL</sequence>
<dbReference type="Gene3D" id="2.40.50.100">
    <property type="match status" value="1"/>
</dbReference>
<accession>A0AA85A6X1</accession>
<reference evidence="2" key="1">
    <citation type="submission" date="2023-11" db="UniProtKB">
        <authorList>
            <consortium name="WormBaseParasite"/>
        </authorList>
    </citation>
    <scope>IDENTIFICATION</scope>
</reference>
<evidence type="ECO:0000313" key="2">
    <source>
        <dbReference type="WBParaSite" id="SMRG1_6770.1"/>
    </source>
</evidence>
<organism evidence="1 2">
    <name type="scientific">Schistosoma margrebowiei</name>
    <dbReference type="NCBI Taxonomy" id="48269"/>
    <lineage>
        <taxon>Eukaryota</taxon>
        <taxon>Metazoa</taxon>
        <taxon>Spiralia</taxon>
        <taxon>Lophotrochozoa</taxon>
        <taxon>Platyhelminthes</taxon>
        <taxon>Trematoda</taxon>
        <taxon>Digenea</taxon>
        <taxon>Strigeidida</taxon>
        <taxon>Schistosomatoidea</taxon>
        <taxon>Schistosomatidae</taxon>
        <taxon>Schistosoma</taxon>
    </lineage>
</organism>
<evidence type="ECO:0000313" key="1">
    <source>
        <dbReference type="Proteomes" id="UP000050790"/>
    </source>
</evidence>
<name>A0AA85A6X1_9TREM</name>
<dbReference type="AlphaFoldDB" id="A0AA85A6X1"/>
<dbReference type="InterPro" id="IPR001684">
    <property type="entry name" value="Ribosomal_bL27"/>
</dbReference>
<proteinExistence type="predicted"/>
<dbReference type="GO" id="GO:0003735">
    <property type="term" value="F:structural constituent of ribosome"/>
    <property type="evidence" value="ECO:0007669"/>
    <property type="project" value="InterPro"/>
</dbReference>
<protein>
    <submittedName>
        <fullName evidence="2">Uncharacterized protein</fullName>
    </submittedName>
</protein>
<dbReference type="GO" id="GO:0006412">
    <property type="term" value="P:translation"/>
    <property type="evidence" value="ECO:0007669"/>
    <property type="project" value="InterPro"/>
</dbReference>